<protein>
    <recommendedName>
        <fullName evidence="4">DUF4190 domain-containing protein</fullName>
    </recommendedName>
</protein>
<gene>
    <name evidence="2" type="ORF">FYJ51_09450</name>
</gene>
<reference evidence="2 3" key="1">
    <citation type="submission" date="2019-08" db="EMBL/GenBank/DDBJ databases">
        <title>In-depth cultivation of the pig gut microbiome towards novel bacterial diversity and tailored functional studies.</title>
        <authorList>
            <person name="Wylensek D."/>
            <person name="Hitch T.C.A."/>
            <person name="Clavel T."/>
        </authorList>
    </citation>
    <scope>NUCLEOTIDE SEQUENCE [LARGE SCALE GENOMIC DNA]</scope>
    <source>
        <strain evidence="2 3">Oil+RF-744-GAM-WT-6</strain>
    </source>
</reference>
<keyword evidence="1" id="KW-0472">Membrane</keyword>
<accession>A0A7X2NT99</accession>
<organism evidence="2 3">
    <name type="scientific">Stecheria intestinalis</name>
    <dbReference type="NCBI Taxonomy" id="2606630"/>
    <lineage>
        <taxon>Bacteria</taxon>
        <taxon>Bacillati</taxon>
        <taxon>Bacillota</taxon>
        <taxon>Erysipelotrichia</taxon>
        <taxon>Erysipelotrichales</taxon>
        <taxon>Erysipelotrichaceae</taxon>
        <taxon>Stecheria</taxon>
    </lineage>
</organism>
<feature type="transmembrane region" description="Helical" evidence="1">
    <location>
        <begin position="61"/>
        <end position="87"/>
    </location>
</feature>
<keyword evidence="1" id="KW-0812">Transmembrane</keyword>
<keyword evidence="3" id="KW-1185">Reference proteome</keyword>
<name>A0A7X2NT99_9FIRM</name>
<dbReference type="EMBL" id="VUMN01000023">
    <property type="protein sequence ID" value="MSS59125.1"/>
    <property type="molecule type" value="Genomic_DNA"/>
</dbReference>
<comment type="caution">
    <text evidence="2">The sequence shown here is derived from an EMBL/GenBank/DDBJ whole genome shotgun (WGS) entry which is preliminary data.</text>
</comment>
<evidence type="ECO:0008006" key="4">
    <source>
        <dbReference type="Google" id="ProtNLM"/>
    </source>
</evidence>
<sequence>MKQPSHGKAVASLLLGIIGVICWFYGYSSVVSIILGIVAAELAKAAARDGNTEGICTAGKILGRISLIGGIIFLVLTFAVVGGLIAASM</sequence>
<keyword evidence="1" id="KW-1133">Transmembrane helix</keyword>
<dbReference type="AlphaFoldDB" id="A0A7X2NT99"/>
<feature type="transmembrane region" description="Helical" evidence="1">
    <location>
        <begin position="12"/>
        <end position="40"/>
    </location>
</feature>
<dbReference type="RefSeq" id="WP_154505265.1">
    <property type="nucleotide sequence ID" value="NZ_VUMN01000023.1"/>
</dbReference>
<evidence type="ECO:0000313" key="3">
    <source>
        <dbReference type="Proteomes" id="UP000461880"/>
    </source>
</evidence>
<dbReference type="Proteomes" id="UP000461880">
    <property type="component" value="Unassembled WGS sequence"/>
</dbReference>
<evidence type="ECO:0000256" key="1">
    <source>
        <dbReference type="SAM" id="Phobius"/>
    </source>
</evidence>
<proteinExistence type="predicted"/>
<evidence type="ECO:0000313" key="2">
    <source>
        <dbReference type="EMBL" id="MSS59125.1"/>
    </source>
</evidence>